<reference evidence="1" key="1">
    <citation type="submission" date="2018-05" db="EMBL/GenBank/DDBJ databases">
        <authorList>
            <person name="Lanie J.A."/>
            <person name="Ng W.-L."/>
            <person name="Kazmierczak K.M."/>
            <person name="Andrzejewski T.M."/>
            <person name="Davidsen T.M."/>
            <person name="Wayne K.J."/>
            <person name="Tettelin H."/>
            <person name="Glass J.I."/>
            <person name="Rusch D."/>
            <person name="Podicherti R."/>
            <person name="Tsui H.-C.T."/>
            <person name="Winkler M.E."/>
        </authorList>
    </citation>
    <scope>NUCLEOTIDE SEQUENCE</scope>
</reference>
<dbReference type="PANTHER" id="PTHR37953:SF1">
    <property type="entry name" value="UPF0127 PROTEIN MJ1496"/>
    <property type="match status" value="1"/>
</dbReference>
<name>A0A383BK84_9ZZZZ</name>
<dbReference type="Pfam" id="PF02643">
    <property type="entry name" value="DUF192"/>
    <property type="match status" value="1"/>
</dbReference>
<dbReference type="EMBL" id="UINC01200758">
    <property type="protein sequence ID" value="SVE19785.1"/>
    <property type="molecule type" value="Genomic_DNA"/>
</dbReference>
<proteinExistence type="predicted"/>
<dbReference type="Gene3D" id="2.60.120.1140">
    <property type="entry name" value="Protein of unknown function DUF192"/>
    <property type="match status" value="1"/>
</dbReference>
<gene>
    <name evidence="1" type="ORF">METZ01_LOCUS472639</name>
</gene>
<evidence type="ECO:0000313" key="1">
    <source>
        <dbReference type="EMBL" id="SVE19785.1"/>
    </source>
</evidence>
<dbReference type="PANTHER" id="PTHR37953">
    <property type="entry name" value="UPF0127 PROTEIN MJ1496"/>
    <property type="match status" value="1"/>
</dbReference>
<dbReference type="InterPro" id="IPR038695">
    <property type="entry name" value="Saro_0823-like_sf"/>
</dbReference>
<protein>
    <recommendedName>
        <fullName evidence="2">DUF192 domain-containing protein</fullName>
    </recommendedName>
</protein>
<dbReference type="AlphaFoldDB" id="A0A383BK84"/>
<dbReference type="InterPro" id="IPR003795">
    <property type="entry name" value="DUF192"/>
</dbReference>
<evidence type="ECO:0008006" key="2">
    <source>
        <dbReference type="Google" id="ProtNLM"/>
    </source>
</evidence>
<organism evidence="1">
    <name type="scientific">marine metagenome</name>
    <dbReference type="NCBI Taxonomy" id="408172"/>
    <lineage>
        <taxon>unclassified sequences</taxon>
        <taxon>metagenomes</taxon>
        <taxon>ecological metagenomes</taxon>
    </lineage>
</organism>
<sequence>MLFLLFFLTSCHASSLEIVKVTIISSEGQTYRLEKVEVANTTDKHEKGLMHRKSLDSDSGMLFIYPKDRLGSFWMKNTLVPLAIAFIDAHGTIIEILHGEPLDVTLLTPSHPYLTVLEVNEGWFSNRNISVGAKVSWK</sequence>
<accession>A0A383BK84</accession>